<evidence type="ECO:0000313" key="3">
    <source>
        <dbReference type="EMBL" id="SEJ06649.1"/>
    </source>
</evidence>
<accession>A0A1H6VPS6</accession>
<dbReference type="Gene3D" id="3.40.10.10">
    <property type="entry name" value="DNA Methylphosphotriester Repair Domain"/>
    <property type="match status" value="1"/>
</dbReference>
<dbReference type="Pfam" id="PF04231">
    <property type="entry name" value="Endonuclease_1"/>
    <property type="match status" value="1"/>
</dbReference>
<feature type="region of interest" description="Disordered" evidence="2">
    <location>
        <begin position="30"/>
        <end position="55"/>
    </location>
</feature>
<comment type="similarity">
    <text evidence="1">Belongs to the EndA/NucM nuclease family.</text>
</comment>
<organism evidence="3 4">
    <name type="scientific">Azotobacter beijerinckii</name>
    <dbReference type="NCBI Taxonomy" id="170623"/>
    <lineage>
        <taxon>Bacteria</taxon>
        <taxon>Pseudomonadati</taxon>
        <taxon>Pseudomonadota</taxon>
        <taxon>Gammaproteobacteria</taxon>
        <taxon>Pseudomonadales</taxon>
        <taxon>Pseudomonadaceae</taxon>
        <taxon>Azotobacter</taxon>
    </lineage>
</organism>
<evidence type="ECO:0000256" key="1">
    <source>
        <dbReference type="ARBA" id="ARBA00006429"/>
    </source>
</evidence>
<keyword evidence="3" id="KW-0255">Endonuclease</keyword>
<sequence length="118" mass="12893">MYPVSAWEHERDQRIAKVMGHHNPFVTGERTWTLGHKPSREGLAGQGTSTPVRRPVEPPVQVAEQDGSALVIGNRASKVYHLPVGCPSYEQVQEKNRVSFGSAADAEAAGFRKAGNCR</sequence>
<dbReference type="InterPro" id="IPR035451">
    <property type="entry name" value="Ada-like_dom_sf"/>
</dbReference>
<evidence type="ECO:0000313" key="4">
    <source>
        <dbReference type="Proteomes" id="UP000199250"/>
    </source>
</evidence>
<dbReference type="InterPro" id="IPR007346">
    <property type="entry name" value="Endonuclease-I"/>
</dbReference>
<keyword evidence="3" id="KW-0378">Hydrolase</keyword>
<gene>
    <name evidence="3" type="ORF">SAMN04244572_02623</name>
</gene>
<dbReference type="EMBL" id="FNYQ01000044">
    <property type="protein sequence ID" value="SEJ06649.1"/>
    <property type="molecule type" value="Genomic_DNA"/>
</dbReference>
<dbReference type="SUPFAM" id="SSF57884">
    <property type="entry name" value="Ada DNA repair protein, N-terminal domain (N-Ada 10)"/>
    <property type="match status" value="1"/>
</dbReference>
<dbReference type="RefSeq" id="WP_425285610.1">
    <property type="nucleotide sequence ID" value="NZ_FNYQ01000044.1"/>
</dbReference>
<dbReference type="AlphaFoldDB" id="A0A1H6VPS6"/>
<dbReference type="Proteomes" id="UP000199250">
    <property type="component" value="Unassembled WGS sequence"/>
</dbReference>
<protein>
    <submittedName>
        <fullName evidence="3">Endonuclease I</fullName>
    </submittedName>
</protein>
<name>A0A1H6VPS6_9GAMM</name>
<reference evidence="3 4" key="1">
    <citation type="submission" date="2016-10" db="EMBL/GenBank/DDBJ databases">
        <authorList>
            <person name="de Groot N.N."/>
        </authorList>
    </citation>
    <scope>NUCLEOTIDE SEQUENCE [LARGE SCALE GENOMIC DNA]</scope>
    <source>
        <strain evidence="3 4">DSM 373</strain>
    </source>
</reference>
<dbReference type="GO" id="GO:0004519">
    <property type="term" value="F:endonuclease activity"/>
    <property type="evidence" value="ECO:0007669"/>
    <property type="project" value="UniProtKB-KW"/>
</dbReference>
<proteinExistence type="inferred from homology"/>
<dbReference type="InterPro" id="IPR044925">
    <property type="entry name" value="His-Me_finger_sf"/>
</dbReference>
<evidence type="ECO:0000256" key="2">
    <source>
        <dbReference type="SAM" id="MobiDB-lite"/>
    </source>
</evidence>
<keyword evidence="3" id="KW-0540">Nuclease</keyword>
<dbReference type="SUPFAM" id="SSF54060">
    <property type="entry name" value="His-Me finger endonucleases"/>
    <property type="match status" value="1"/>
</dbReference>